<evidence type="ECO:0000256" key="1">
    <source>
        <dbReference type="ARBA" id="ARBA00022860"/>
    </source>
</evidence>
<dbReference type="OrthoDB" id="753382at2759"/>
<dbReference type="Gene3D" id="1.20.5.190">
    <property type="match status" value="1"/>
</dbReference>
<evidence type="ECO:0000256" key="2">
    <source>
        <dbReference type="ARBA" id="ARBA00024341"/>
    </source>
</evidence>
<feature type="compositionally biased region" description="Low complexity" evidence="4">
    <location>
        <begin position="84"/>
        <end position="110"/>
    </location>
</feature>
<dbReference type="GO" id="GO:0005516">
    <property type="term" value="F:calmodulin binding"/>
    <property type="evidence" value="ECO:0007669"/>
    <property type="project" value="UniProtKB-KW"/>
</dbReference>
<accession>A0A6J1KVB4</accession>
<gene>
    <name evidence="7" type="primary">LOC111497546</name>
</gene>
<evidence type="ECO:0000313" key="7">
    <source>
        <dbReference type="RefSeq" id="XP_023004119.1"/>
    </source>
</evidence>
<feature type="region of interest" description="Disordered" evidence="4">
    <location>
        <begin position="15"/>
        <end position="44"/>
    </location>
</feature>
<dbReference type="CDD" id="cd23767">
    <property type="entry name" value="IQCD"/>
    <property type="match status" value="1"/>
</dbReference>
<comment type="similarity">
    <text evidence="2">Belongs to the IQD family.</text>
</comment>
<evidence type="ECO:0000313" key="6">
    <source>
        <dbReference type="Proteomes" id="UP000504608"/>
    </source>
</evidence>
<protein>
    <submittedName>
        <fullName evidence="7">Protein IQ-DOMAIN 14-like</fullName>
    </submittedName>
</protein>
<feature type="region of interest" description="Disordered" evidence="4">
    <location>
        <begin position="319"/>
        <end position="355"/>
    </location>
</feature>
<dbReference type="InterPro" id="IPR000048">
    <property type="entry name" value="IQ_motif_EF-hand-BS"/>
</dbReference>
<evidence type="ECO:0000259" key="5">
    <source>
        <dbReference type="Pfam" id="PF13178"/>
    </source>
</evidence>
<sequence>MGKKGRWIAAIKRVFTPNSKEKPPNEFEKRSNKGVGKLRHGESNSLIPLFREPSSVEKIFLDFEREQQRVTFRPSSPPTPPFVTPRNASPRLSSSRRPSPLVSPPRVASSTVKNRSKTFRFRPEPTLRYHHASATKIQAAYRGYVARRSFRALKGLVRLQGVVRGQNVKRQTMNAMKQMQLLVRVQSQIQSRRIQMLDTQARQHHGPNHNDLDIAFGTKPGFTQLSEAANQEDWDDSLLTREEIEARLQRKAEAIMKRERAMAYAYSHQLWKASPNSAQAVMADIRAAGYPRWWNWLDRQLPPSTAPSEPQTLQNFLQAPQTPSKHHPILPKPTRNSPVAFRTPPGGSSRWYSRQKGSMNGADCCSPYDVALKDDESLTSCPPFTVPRYMTPTVSAKAKLRGCATPPPLDTHSKTRLSFPFKWNKPNLFTNSKKDSGDKNAQMGLNKIQSLQSFSNLSLDSTASLPAGVGRKPFNRFV</sequence>
<dbReference type="GeneID" id="111497546"/>
<feature type="compositionally biased region" description="Basic and acidic residues" evidence="4">
    <location>
        <begin position="19"/>
        <end position="31"/>
    </location>
</feature>
<evidence type="ECO:0000256" key="4">
    <source>
        <dbReference type="SAM" id="MobiDB-lite"/>
    </source>
</evidence>
<dbReference type="PANTHER" id="PTHR32295">
    <property type="entry name" value="IQ-DOMAIN 5-RELATED"/>
    <property type="match status" value="1"/>
</dbReference>
<dbReference type="SMART" id="SM00015">
    <property type="entry name" value="IQ"/>
    <property type="match status" value="1"/>
</dbReference>
<proteinExistence type="inferred from homology"/>
<dbReference type="PROSITE" id="PS50096">
    <property type="entry name" value="IQ"/>
    <property type="match status" value="1"/>
</dbReference>
<reference evidence="7" key="1">
    <citation type="submission" date="2025-08" db="UniProtKB">
        <authorList>
            <consortium name="RefSeq"/>
        </authorList>
    </citation>
    <scope>IDENTIFICATION</scope>
    <source>
        <tissue evidence="7">Young leaves</tissue>
    </source>
</reference>
<organism evidence="6 7">
    <name type="scientific">Cucurbita maxima</name>
    <name type="common">Pumpkin</name>
    <name type="synonym">Winter squash</name>
    <dbReference type="NCBI Taxonomy" id="3661"/>
    <lineage>
        <taxon>Eukaryota</taxon>
        <taxon>Viridiplantae</taxon>
        <taxon>Streptophyta</taxon>
        <taxon>Embryophyta</taxon>
        <taxon>Tracheophyta</taxon>
        <taxon>Spermatophyta</taxon>
        <taxon>Magnoliopsida</taxon>
        <taxon>eudicotyledons</taxon>
        <taxon>Gunneridae</taxon>
        <taxon>Pentapetalae</taxon>
        <taxon>rosids</taxon>
        <taxon>fabids</taxon>
        <taxon>Cucurbitales</taxon>
        <taxon>Cucurbitaceae</taxon>
        <taxon>Cucurbiteae</taxon>
        <taxon>Cucurbita</taxon>
    </lineage>
</organism>
<name>A0A6J1KVB4_CUCMA</name>
<feature type="region of interest" description="Disordered" evidence="4">
    <location>
        <begin position="70"/>
        <end position="113"/>
    </location>
</feature>
<comment type="subunit">
    <text evidence="3">Binds to multiple calmodulin (CaM) in the presence of Ca(2+) and CaM-like proteins.</text>
</comment>
<evidence type="ECO:0000256" key="3">
    <source>
        <dbReference type="ARBA" id="ARBA00024378"/>
    </source>
</evidence>
<keyword evidence="6" id="KW-1185">Reference proteome</keyword>
<keyword evidence="1" id="KW-0112">Calmodulin-binding</keyword>
<dbReference type="AlphaFoldDB" id="A0A6J1KVB4"/>
<dbReference type="Pfam" id="PF13178">
    <property type="entry name" value="DUF4005"/>
    <property type="match status" value="1"/>
</dbReference>
<dbReference type="KEGG" id="cmax:111497546"/>
<dbReference type="Proteomes" id="UP000504608">
    <property type="component" value="Unplaced"/>
</dbReference>
<dbReference type="InterPro" id="IPR025064">
    <property type="entry name" value="DUF4005"/>
</dbReference>
<dbReference type="PANTHER" id="PTHR32295:SF113">
    <property type="entry name" value="PROTEIN IQ-DOMAIN 14"/>
    <property type="match status" value="1"/>
</dbReference>
<dbReference type="Pfam" id="PF00612">
    <property type="entry name" value="IQ"/>
    <property type="match status" value="1"/>
</dbReference>
<feature type="domain" description="DUF4005" evidence="5">
    <location>
        <begin position="377"/>
        <end position="442"/>
    </location>
</feature>
<dbReference type="RefSeq" id="XP_023004119.1">
    <property type="nucleotide sequence ID" value="XM_023148351.1"/>
</dbReference>